<reference evidence="6" key="1">
    <citation type="journal article" date="2022" name="Int. J. Mol. Sci.">
        <title>Draft Genome of Tanacetum Coccineum: Genomic Comparison of Closely Related Tanacetum-Family Plants.</title>
        <authorList>
            <person name="Yamashiro T."/>
            <person name="Shiraishi A."/>
            <person name="Nakayama K."/>
            <person name="Satake H."/>
        </authorList>
    </citation>
    <scope>NUCLEOTIDE SEQUENCE</scope>
</reference>
<organism evidence="6 7">
    <name type="scientific">Tanacetum coccineum</name>
    <dbReference type="NCBI Taxonomy" id="301880"/>
    <lineage>
        <taxon>Eukaryota</taxon>
        <taxon>Viridiplantae</taxon>
        <taxon>Streptophyta</taxon>
        <taxon>Embryophyta</taxon>
        <taxon>Tracheophyta</taxon>
        <taxon>Spermatophyta</taxon>
        <taxon>Magnoliopsida</taxon>
        <taxon>eudicotyledons</taxon>
        <taxon>Gunneridae</taxon>
        <taxon>Pentapetalae</taxon>
        <taxon>asterids</taxon>
        <taxon>campanulids</taxon>
        <taxon>Asterales</taxon>
        <taxon>Asteraceae</taxon>
        <taxon>Asteroideae</taxon>
        <taxon>Anthemideae</taxon>
        <taxon>Anthemidinae</taxon>
        <taxon>Tanacetum</taxon>
    </lineage>
</organism>
<evidence type="ECO:0000256" key="5">
    <source>
        <dbReference type="ARBA" id="ARBA00023242"/>
    </source>
</evidence>
<evidence type="ECO:0008006" key="8">
    <source>
        <dbReference type="Google" id="ProtNLM"/>
    </source>
</evidence>
<evidence type="ECO:0000256" key="4">
    <source>
        <dbReference type="ARBA" id="ARBA00022833"/>
    </source>
</evidence>
<comment type="subcellular location">
    <subcellularLocation>
        <location evidence="1">Nucleus</location>
    </subcellularLocation>
</comment>
<evidence type="ECO:0000256" key="1">
    <source>
        <dbReference type="ARBA" id="ARBA00004123"/>
    </source>
</evidence>
<keyword evidence="3" id="KW-0863">Zinc-finger</keyword>
<dbReference type="PANTHER" id="PTHR46481:SF10">
    <property type="entry name" value="ZINC FINGER BED DOMAIN-CONTAINING PROTEIN 39"/>
    <property type="match status" value="1"/>
</dbReference>
<evidence type="ECO:0000313" key="7">
    <source>
        <dbReference type="Proteomes" id="UP001151760"/>
    </source>
</evidence>
<keyword evidence="5" id="KW-0539">Nucleus</keyword>
<name>A0ABQ4YHE6_9ASTR</name>
<evidence type="ECO:0000256" key="3">
    <source>
        <dbReference type="ARBA" id="ARBA00022771"/>
    </source>
</evidence>
<dbReference type="PANTHER" id="PTHR46481">
    <property type="entry name" value="ZINC FINGER BED DOMAIN-CONTAINING PROTEIN 4"/>
    <property type="match status" value="1"/>
</dbReference>
<dbReference type="InterPro" id="IPR052035">
    <property type="entry name" value="ZnF_BED_domain_contain"/>
</dbReference>
<sequence>MENSQSQQASTNPSISTSHVRKVYTNEDVVRIRPTTRKGDVWSNFDMCIMIDGVEKARCKKCMKFYNPASNTTLRTHKHGCNAVSQNDTSQGTIGADGQVFIFDNDAVRLDFTKFVIQQALPFNHFDNVKLTEIIKRRLQPRYQHVSRTTLRSDAFKLWETAKKDIIDGFRDYKYGVSITTDTWTAPHDATKRQRTSPQQASWDNYWLQYFLITLRRKFTNLTFWLGGKKGESKFQFYLWLVTYVTVQVFDGSFRIDFSFSGRIISEEGQDYHRIRGSMCMLKDIWSELIGYNMKTSLEGPILDDVEENYSKRRS</sequence>
<comment type="caution">
    <text evidence="6">The sequence shown here is derived from an EMBL/GenBank/DDBJ whole genome shotgun (WGS) entry which is preliminary data.</text>
</comment>
<keyword evidence="7" id="KW-1185">Reference proteome</keyword>
<keyword evidence="4" id="KW-0862">Zinc</keyword>
<dbReference type="Proteomes" id="UP001151760">
    <property type="component" value="Unassembled WGS sequence"/>
</dbReference>
<dbReference type="EMBL" id="BQNB010010371">
    <property type="protein sequence ID" value="GJS76383.1"/>
    <property type="molecule type" value="Genomic_DNA"/>
</dbReference>
<evidence type="ECO:0000256" key="2">
    <source>
        <dbReference type="ARBA" id="ARBA00022723"/>
    </source>
</evidence>
<gene>
    <name evidence="6" type="ORF">Tco_0726264</name>
</gene>
<keyword evidence="2" id="KW-0479">Metal-binding</keyword>
<accession>A0ABQ4YHE6</accession>
<evidence type="ECO:0000313" key="6">
    <source>
        <dbReference type="EMBL" id="GJS76383.1"/>
    </source>
</evidence>
<proteinExistence type="predicted"/>
<reference evidence="6" key="2">
    <citation type="submission" date="2022-01" db="EMBL/GenBank/DDBJ databases">
        <authorList>
            <person name="Yamashiro T."/>
            <person name="Shiraishi A."/>
            <person name="Satake H."/>
            <person name="Nakayama K."/>
        </authorList>
    </citation>
    <scope>NUCLEOTIDE SEQUENCE</scope>
</reference>
<protein>
    <recommendedName>
        <fullName evidence="8">BED-type domain-containing protein</fullName>
    </recommendedName>
</protein>